<proteinExistence type="predicted"/>
<keyword evidence="4" id="KW-1185">Reference proteome</keyword>
<dbReference type="RefSeq" id="WP_114620156.1">
    <property type="nucleotide sequence ID" value="NZ_CAUDTN010000009.1"/>
</dbReference>
<feature type="region of interest" description="Disordered" evidence="1">
    <location>
        <begin position="129"/>
        <end position="173"/>
    </location>
</feature>
<evidence type="ECO:0000256" key="1">
    <source>
        <dbReference type="SAM" id="MobiDB-lite"/>
    </source>
</evidence>
<organism evidence="3 4">
    <name type="scientific">Senegalimassilia anaerobia</name>
    <dbReference type="NCBI Taxonomy" id="1473216"/>
    <lineage>
        <taxon>Bacteria</taxon>
        <taxon>Bacillati</taxon>
        <taxon>Actinomycetota</taxon>
        <taxon>Coriobacteriia</taxon>
        <taxon>Coriobacteriales</taxon>
        <taxon>Coriobacteriaceae</taxon>
        <taxon>Senegalimassilia</taxon>
    </lineage>
</organism>
<dbReference type="Proteomes" id="UP000253792">
    <property type="component" value="Unassembled WGS sequence"/>
</dbReference>
<reference evidence="3 4" key="1">
    <citation type="journal article" date="2018" name="Elife">
        <title>Discovery and characterization of a prevalent human gut bacterial enzyme sufficient for the inactivation of a family of plant toxins.</title>
        <authorList>
            <person name="Koppel N."/>
            <person name="Bisanz J.E."/>
            <person name="Pandelia M.E."/>
            <person name="Turnbaugh P.J."/>
            <person name="Balskus E.P."/>
        </authorList>
    </citation>
    <scope>NUCLEOTIDE SEQUENCE [LARGE SCALE GENOMIC DNA]</scope>
    <source>
        <strain evidence="4">anaerobia AP69FAA</strain>
    </source>
</reference>
<gene>
    <name evidence="3" type="ORF">C1880_02400</name>
</gene>
<feature type="transmembrane region" description="Helical" evidence="2">
    <location>
        <begin position="37"/>
        <end position="57"/>
    </location>
</feature>
<accession>A0A369LBD5</accession>
<feature type="transmembrane region" description="Helical" evidence="2">
    <location>
        <begin position="7"/>
        <end position="25"/>
    </location>
</feature>
<protein>
    <submittedName>
        <fullName evidence="3">Uncharacterized protein</fullName>
    </submittedName>
</protein>
<evidence type="ECO:0000313" key="4">
    <source>
        <dbReference type="Proteomes" id="UP000253792"/>
    </source>
</evidence>
<comment type="caution">
    <text evidence="3">The sequence shown here is derived from an EMBL/GenBank/DDBJ whole genome shotgun (WGS) entry which is preliminary data.</text>
</comment>
<keyword evidence="2" id="KW-0812">Transmembrane</keyword>
<dbReference type="EMBL" id="PPTP01000002">
    <property type="protein sequence ID" value="RDB56640.1"/>
    <property type="molecule type" value="Genomic_DNA"/>
</dbReference>
<sequence length="183" mass="20314">MRKSNYLVLGAAAVVAALLLVLWYHLGFNRIDSPLDLVLAIVWWVGIVAIAAILVRVEERRRRQVRTLYVSPKSLYSSELGMVGIGEAGAVETMRGMLGQLKYGFDSKGLPDRKKFDYRFIVRTDEFKEHDEESGKPADNAAAGSTAQRKDPTWKGTVIKIDRQNGNSETSFDGIDQLKAALA</sequence>
<name>A0A369LBD5_9ACTN</name>
<dbReference type="OrthoDB" id="3196632at2"/>
<evidence type="ECO:0000313" key="3">
    <source>
        <dbReference type="EMBL" id="RDB56640.1"/>
    </source>
</evidence>
<dbReference type="AlphaFoldDB" id="A0A369LBD5"/>
<evidence type="ECO:0000256" key="2">
    <source>
        <dbReference type="SAM" id="Phobius"/>
    </source>
</evidence>
<keyword evidence="2" id="KW-0472">Membrane</keyword>
<dbReference type="STRING" id="1034345.GCA_000236865_00922"/>
<keyword evidence="2" id="KW-1133">Transmembrane helix</keyword>